<reference evidence="1" key="1">
    <citation type="submission" date="2016-11" db="EMBL/GenBank/DDBJ databases">
        <title>The genome sequence of Colletotrichum cuscutae.</title>
        <authorList>
            <person name="Baroncelli R."/>
        </authorList>
    </citation>
    <scope>NUCLEOTIDE SEQUENCE</scope>
    <source>
        <strain evidence="1">IMI 304802</strain>
    </source>
</reference>
<comment type="caution">
    <text evidence="1">The sequence shown here is derived from an EMBL/GenBank/DDBJ whole genome shotgun (WGS) entry which is preliminary data.</text>
</comment>
<keyword evidence="2" id="KW-1185">Reference proteome</keyword>
<accession>A0AAI9Y869</accession>
<sequence length="111" mass="12213">MKAPARIDRGLEAPSAVAEKRRRAASLLALGRRQGGLVSDGGKDCGTDVQSESPALDVRNDAYSWRYSEIEQQSRVRDHRQSTYARRDCGPTVIVHSEAWTEEYTLGHAGG</sequence>
<dbReference type="Proteomes" id="UP001239213">
    <property type="component" value="Unassembled WGS sequence"/>
</dbReference>
<dbReference type="AlphaFoldDB" id="A0AAI9Y869"/>
<protein>
    <submittedName>
        <fullName evidence="1">Uncharacterized protein</fullName>
    </submittedName>
</protein>
<dbReference type="EMBL" id="MPDP01000066">
    <property type="protein sequence ID" value="KAK1485951.1"/>
    <property type="molecule type" value="Genomic_DNA"/>
</dbReference>
<proteinExistence type="predicted"/>
<gene>
    <name evidence="1" type="ORF">CCUS01_15253</name>
</gene>
<evidence type="ECO:0000313" key="2">
    <source>
        <dbReference type="Proteomes" id="UP001239213"/>
    </source>
</evidence>
<organism evidence="1 2">
    <name type="scientific">Colletotrichum cuscutae</name>
    <dbReference type="NCBI Taxonomy" id="1209917"/>
    <lineage>
        <taxon>Eukaryota</taxon>
        <taxon>Fungi</taxon>
        <taxon>Dikarya</taxon>
        <taxon>Ascomycota</taxon>
        <taxon>Pezizomycotina</taxon>
        <taxon>Sordariomycetes</taxon>
        <taxon>Hypocreomycetidae</taxon>
        <taxon>Glomerellales</taxon>
        <taxon>Glomerellaceae</taxon>
        <taxon>Colletotrichum</taxon>
        <taxon>Colletotrichum acutatum species complex</taxon>
    </lineage>
</organism>
<evidence type="ECO:0000313" key="1">
    <source>
        <dbReference type="EMBL" id="KAK1485951.1"/>
    </source>
</evidence>
<name>A0AAI9Y869_9PEZI</name>